<evidence type="ECO:0000313" key="4">
    <source>
        <dbReference type="Proteomes" id="UP000735302"/>
    </source>
</evidence>
<protein>
    <submittedName>
        <fullName evidence="3">Reverse transcriptase/ribonuclease h/methyltransferase</fullName>
    </submittedName>
</protein>
<gene>
    <name evidence="3" type="ORF">PoB_006605300</name>
</gene>
<evidence type="ECO:0000256" key="2">
    <source>
        <dbReference type="SAM" id="MobiDB-lite"/>
    </source>
</evidence>
<dbReference type="GO" id="GO:0003964">
    <property type="term" value="F:RNA-directed DNA polymerase activity"/>
    <property type="evidence" value="ECO:0007669"/>
    <property type="project" value="UniProtKB-KW"/>
</dbReference>
<dbReference type="PANTHER" id="PTHR35617:SF3">
    <property type="entry name" value="CORE-BINDING (CB) DOMAIN-CONTAINING PROTEIN"/>
    <property type="match status" value="1"/>
</dbReference>
<dbReference type="EMBL" id="BLXT01007498">
    <property type="protein sequence ID" value="GFO39548.1"/>
    <property type="molecule type" value="Genomic_DNA"/>
</dbReference>
<dbReference type="Proteomes" id="UP000735302">
    <property type="component" value="Unassembled WGS sequence"/>
</dbReference>
<dbReference type="InterPro" id="IPR013762">
    <property type="entry name" value="Integrase-like_cat_sf"/>
</dbReference>
<keyword evidence="3" id="KW-0808">Transferase</keyword>
<dbReference type="GO" id="GO:0003677">
    <property type="term" value="F:DNA binding"/>
    <property type="evidence" value="ECO:0007669"/>
    <property type="project" value="InterPro"/>
</dbReference>
<dbReference type="PANTHER" id="PTHR35617">
    <property type="entry name" value="PHAGE_INTEGRASE DOMAIN-CONTAINING PROTEIN"/>
    <property type="match status" value="1"/>
</dbReference>
<proteinExistence type="predicted"/>
<dbReference type="GO" id="GO:0006310">
    <property type="term" value="P:DNA recombination"/>
    <property type="evidence" value="ECO:0007669"/>
    <property type="project" value="UniProtKB-KW"/>
</dbReference>
<accession>A0AAV4D665</accession>
<dbReference type="SUPFAM" id="SSF56349">
    <property type="entry name" value="DNA breaking-rejoining enzymes"/>
    <property type="match status" value="1"/>
</dbReference>
<keyword evidence="3" id="KW-0695">RNA-directed DNA polymerase</keyword>
<dbReference type="GO" id="GO:0015074">
    <property type="term" value="P:DNA integration"/>
    <property type="evidence" value="ECO:0007669"/>
    <property type="project" value="InterPro"/>
</dbReference>
<evidence type="ECO:0000256" key="1">
    <source>
        <dbReference type="ARBA" id="ARBA00023172"/>
    </source>
</evidence>
<name>A0AAV4D665_9GAST</name>
<feature type="region of interest" description="Disordered" evidence="2">
    <location>
        <begin position="54"/>
        <end position="82"/>
    </location>
</feature>
<organism evidence="3 4">
    <name type="scientific">Plakobranchus ocellatus</name>
    <dbReference type="NCBI Taxonomy" id="259542"/>
    <lineage>
        <taxon>Eukaryota</taxon>
        <taxon>Metazoa</taxon>
        <taxon>Spiralia</taxon>
        <taxon>Lophotrochozoa</taxon>
        <taxon>Mollusca</taxon>
        <taxon>Gastropoda</taxon>
        <taxon>Heterobranchia</taxon>
        <taxon>Euthyneura</taxon>
        <taxon>Panpulmonata</taxon>
        <taxon>Sacoglossa</taxon>
        <taxon>Placobranchoidea</taxon>
        <taxon>Plakobranchidae</taxon>
        <taxon>Plakobranchus</taxon>
    </lineage>
</organism>
<dbReference type="AlphaFoldDB" id="A0AAV4D665"/>
<reference evidence="3 4" key="1">
    <citation type="journal article" date="2021" name="Elife">
        <title>Chloroplast acquisition without the gene transfer in kleptoplastic sea slugs, Plakobranchus ocellatus.</title>
        <authorList>
            <person name="Maeda T."/>
            <person name="Takahashi S."/>
            <person name="Yoshida T."/>
            <person name="Shimamura S."/>
            <person name="Takaki Y."/>
            <person name="Nagai Y."/>
            <person name="Toyoda A."/>
            <person name="Suzuki Y."/>
            <person name="Arimoto A."/>
            <person name="Ishii H."/>
            <person name="Satoh N."/>
            <person name="Nishiyama T."/>
            <person name="Hasebe M."/>
            <person name="Maruyama T."/>
            <person name="Minagawa J."/>
            <person name="Obokata J."/>
            <person name="Shigenobu S."/>
        </authorList>
    </citation>
    <scope>NUCLEOTIDE SEQUENCE [LARGE SCALE GENOMIC DNA]</scope>
</reference>
<feature type="compositionally biased region" description="Polar residues" evidence="2">
    <location>
        <begin position="73"/>
        <end position="82"/>
    </location>
</feature>
<dbReference type="InterPro" id="IPR011010">
    <property type="entry name" value="DNA_brk_join_enz"/>
</dbReference>
<keyword evidence="3" id="KW-0548">Nucleotidyltransferase</keyword>
<comment type="caution">
    <text evidence="3">The sequence shown here is derived from an EMBL/GenBank/DDBJ whole genome shotgun (WGS) entry which is preliminary data.</text>
</comment>
<keyword evidence="4" id="KW-1185">Reference proteome</keyword>
<feature type="region of interest" description="Disordered" evidence="2">
    <location>
        <begin position="97"/>
        <end position="123"/>
    </location>
</feature>
<sequence>MYQSEKSYDDGLFEEGTFFSRAVLQFGGAAAADYVKGLRFESLSGPRSCVGPALNGSPGLLRPGEQDQDGESHGNTSSTSLAHSTFFPDSIEDINSGAGGFVGERETTLPPKHARRIPSPSQKVAAGGMQNIRQQFREDGFSLEATKLLMDSWRPGTNRQYEHYIKKWAAYAERVGVDCMSPPVAQARNFLAELHTSKASFSALCSARAISRDTVSRWIRTLLDLSGIDLTLFTAHSTRAASTSAAARAGLPLASILNSAGWSSECTFARFYRKEIKTNFGQALLQAHMTGKQ</sequence>
<evidence type="ECO:0000313" key="3">
    <source>
        <dbReference type="EMBL" id="GFO39548.1"/>
    </source>
</evidence>
<keyword evidence="1" id="KW-0233">DNA recombination</keyword>
<dbReference type="Gene3D" id="1.10.443.10">
    <property type="entry name" value="Intergrase catalytic core"/>
    <property type="match status" value="1"/>
</dbReference>